<proteinExistence type="predicted"/>
<feature type="chain" id="PRO_5040404018" evidence="2">
    <location>
        <begin position="17"/>
        <end position="203"/>
    </location>
</feature>
<gene>
    <name evidence="3" type="ORF">P691DRAFT_806178</name>
</gene>
<evidence type="ECO:0000256" key="1">
    <source>
        <dbReference type="SAM" id="MobiDB-lite"/>
    </source>
</evidence>
<keyword evidence="2" id="KW-0732">Signal</keyword>
<name>A0A9P6BZ81_9AGAR</name>
<dbReference type="EMBL" id="MU151325">
    <property type="protein sequence ID" value="KAF9445102.1"/>
    <property type="molecule type" value="Genomic_DNA"/>
</dbReference>
<dbReference type="AlphaFoldDB" id="A0A9P6BZ81"/>
<evidence type="ECO:0000313" key="3">
    <source>
        <dbReference type="EMBL" id="KAF9445102.1"/>
    </source>
</evidence>
<evidence type="ECO:0000313" key="4">
    <source>
        <dbReference type="Proteomes" id="UP000807342"/>
    </source>
</evidence>
<sequence length="203" mass="20585">MKFILITLAAVALSIAQAPAPASSGTQGNNLCLNTCQPEQIRCPPAPSEGWTPVHTGKCWTCCRPSPGGASGSSGTGADQTGSRSGSGQAGPQTRGGNQPSPSKKRPSLCLNTCQSAPIKCPPSVGWAPFQDGKGCWTCCRDADLATPVAGAGSGGQDGPPTQGSNKSGGLCLNTCQPEPIRCPPSKGWGLVQNGKCWTCCRS</sequence>
<accession>A0A9P6BZ81</accession>
<keyword evidence="4" id="KW-1185">Reference proteome</keyword>
<feature type="compositionally biased region" description="Polar residues" evidence="1">
    <location>
        <begin position="84"/>
        <end position="102"/>
    </location>
</feature>
<dbReference type="Proteomes" id="UP000807342">
    <property type="component" value="Unassembled WGS sequence"/>
</dbReference>
<evidence type="ECO:0000256" key="2">
    <source>
        <dbReference type="SAM" id="SignalP"/>
    </source>
</evidence>
<organism evidence="3 4">
    <name type="scientific">Macrolepiota fuliginosa MF-IS2</name>
    <dbReference type="NCBI Taxonomy" id="1400762"/>
    <lineage>
        <taxon>Eukaryota</taxon>
        <taxon>Fungi</taxon>
        <taxon>Dikarya</taxon>
        <taxon>Basidiomycota</taxon>
        <taxon>Agaricomycotina</taxon>
        <taxon>Agaricomycetes</taxon>
        <taxon>Agaricomycetidae</taxon>
        <taxon>Agaricales</taxon>
        <taxon>Agaricineae</taxon>
        <taxon>Agaricaceae</taxon>
        <taxon>Macrolepiota</taxon>
    </lineage>
</organism>
<comment type="caution">
    <text evidence="3">The sequence shown here is derived from an EMBL/GenBank/DDBJ whole genome shotgun (WGS) entry which is preliminary data.</text>
</comment>
<protein>
    <submittedName>
        <fullName evidence="3">Uncharacterized protein</fullName>
    </submittedName>
</protein>
<feature type="region of interest" description="Disordered" evidence="1">
    <location>
        <begin position="71"/>
        <end position="108"/>
    </location>
</feature>
<feature type="signal peptide" evidence="2">
    <location>
        <begin position="1"/>
        <end position="16"/>
    </location>
</feature>
<reference evidence="3" key="1">
    <citation type="submission" date="2020-11" db="EMBL/GenBank/DDBJ databases">
        <authorList>
            <consortium name="DOE Joint Genome Institute"/>
            <person name="Ahrendt S."/>
            <person name="Riley R."/>
            <person name="Andreopoulos W."/>
            <person name="Labutti K."/>
            <person name="Pangilinan J."/>
            <person name="Ruiz-Duenas F.J."/>
            <person name="Barrasa J.M."/>
            <person name="Sanchez-Garcia M."/>
            <person name="Camarero S."/>
            <person name="Miyauchi S."/>
            <person name="Serrano A."/>
            <person name="Linde D."/>
            <person name="Babiker R."/>
            <person name="Drula E."/>
            <person name="Ayuso-Fernandez I."/>
            <person name="Pacheco R."/>
            <person name="Padilla G."/>
            <person name="Ferreira P."/>
            <person name="Barriuso J."/>
            <person name="Kellner H."/>
            <person name="Castanera R."/>
            <person name="Alfaro M."/>
            <person name="Ramirez L."/>
            <person name="Pisabarro A.G."/>
            <person name="Kuo A."/>
            <person name="Tritt A."/>
            <person name="Lipzen A."/>
            <person name="He G."/>
            <person name="Yan M."/>
            <person name="Ng V."/>
            <person name="Cullen D."/>
            <person name="Martin F."/>
            <person name="Rosso M.-N."/>
            <person name="Henrissat B."/>
            <person name="Hibbett D."/>
            <person name="Martinez A.T."/>
            <person name="Grigoriev I.V."/>
        </authorList>
    </citation>
    <scope>NUCLEOTIDE SEQUENCE</scope>
    <source>
        <strain evidence="3">MF-IS2</strain>
    </source>
</reference>